<name>A0A553HNM5_9PEZI</name>
<dbReference type="Pfam" id="PF20684">
    <property type="entry name" value="Fung_rhodopsin"/>
    <property type="match status" value="1"/>
</dbReference>
<feature type="transmembrane region" description="Helical" evidence="6">
    <location>
        <begin position="229"/>
        <end position="252"/>
    </location>
</feature>
<evidence type="ECO:0000256" key="5">
    <source>
        <dbReference type="ARBA" id="ARBA00038359"/>
    </source>
</evidence>
<evidence type="ECO:0000256" key="3">
    <source>
        <dbReference type="ARBA" id="ARBA00022989"/>
    </source>
</evidence>
<accession>A0A553HNM5</accession>
<keyword evidence="3 6" id="KW-1133">Transmembrane helix</keyword>
<sequence>MAPYALPTASGMTLSYATRNNNSLVWGVIGVSIGLILISIVGVLYQIPRKSGFFVHQRDQTEESAEWFLHFYSVSATINHVTKFLIQMGTFIEFSHIFVATPWKNPTWWVSYGLMVVSTVVCLASVLVEIFTCQPRERFWKPSVPGTCVDSAYFNVTISSVHLVLDVFIFAIPQAVVLWARALTRRNKIRISMAFSVNILSCAWAAGRVQSAVNLRRSGDPSYAYSHFLLWGLAEVATSIIAFCVPKIPVLVRDAKLPRCLAQFFPSRIKDEFPLHVLSPNGTAWKLREEMISNACDGSIESLLPPKPARLRGAF</sequence>
<dbReference type="EMBL" id="VFLP01000066">
    <property type="protein sequence ID" value="TRX89552.1"/>
    <property type="molecule type" value="Genomic_DNA"/>
</dbReference>
<dbReference type="InterPro" id="IPR049326">
    <property type="entry name" value="Rhodopsin_dom_fungi"/>
</dbReference>
<reference evidence="9" key="1">
    <citation type="submission" date="2019-06" db="EMBL/GenBank/DDBJ databases">
        <title>Draft genome sequence of the griseofulvin-producing fungus Xylaria cubensis strain G536.</title>
        <authorList>
            <person name="Mead M.E."/>
            <person name="Raja H.A."/>
            <person name="Steenwyk J.L."/>
            <person name="Knowles S.L."/>
            <person name="Oberlies N.H."/>
            <person name="Rokas A."/>
        </authorList>
    </citation>
    <scope>NUCLEOTIDE SEQUENCE [LARGE SCALE GENOMIC DNA]</scope>
    <source>
        <strain evidence="9">G536</strain>
    </source>
</reference>
<evidence type="ECO:0000256" key="1">
    <source>
        <dbReference type="ARBA" id="ARBA00004141"/>
    </source>
</evidence>
<feature type="transmembrane region" description="Helical" evidence="6">
    <location>
        <begin position="107"/>
        <end position="132"/>
    </location>
</feature>
<dbReference type="OrthoDB" id="2496787at2759"/>
<feature type="transmembrane region" description="Helical" evidence="6">
    <location>
        <begin position="24"/>
        <end position="47"/>
    </location>
</feature>
<dbReference type="GO" id="GO:0016020">
    <property type="term" value="C:membrane"/>
    <property type="evidence" value="ECO:0007669"/>
    <property type="project" value="UniProtKB-SubCell"/>
</dbReference>
<comment type="similarity">
    <text evidence="5">Belongs to the SAT4 family.</text>
</comment>
<proteinExistence type="inferred from homology"/>
<gene>
    <name evidence="8" type="ORF">FHL15_009596</name>
</gene>
<dbReference type="Proteomes" id="UP000319160">
    <property type="component" value="Unassembled WGS sequence"/>
</dbReference>
<keyword evidence="2 6" id="KW-0812">Transmembrane</keyword>
<protein>
    <recommendedName>
        <fullName evidence="7">Rhodopsin domain-containing protein</fullName>
    </recommendedName>
</protein>
<dbReference type="PANTHER" id="PTHR33048">
    <property type="entry name" value="PTH11-LIKE INTEGRAL MEMBRANE PROTEIN (AFU_ORTHOLOGUE AFUA_5G11245)"/>
    <property type="match status" value="1"/>
</dbReference>
<evidence type="ECO:0000256" key="2">
    <source>
        <dbReference type="ARBA" id="ARBA00022692"/>
    </source>
</evidence>
<organism evidence="8 9">
    <name type="scientific">Xylaria flabelliformis</name>
    <dbReference type="NCBI Taxonomy" id="2512241"/>
    <lineage>
        <taxon>Eukaryota</taxon>
        <taxon>Fungi</taxon>
        <taxon>Dikarya</taxon>
        <taxon>Ascomycota</taxon>
        <taxon>Pezizomycotina</taxon>
        <taxon>Sordariomycetes</taxon>
        <taxon>Xylariomycetidae</taxon>
        <taxon>Xylariales</taxon>
        <taxon>Xylariaceae</taxon>
        <taxon>Xylaria</taxon>
    </lineage>
</organism>
<comment type="caution">
    <text evidence="8">The sequence shown here is derived from an EMBL/GenBank/DDBJ whole genome shotgun (WGS) entry which is preliminary data.</text>
</comment>
<feature type="transmembrane region" description="Helical" evidence="6">
    <location>
        <begin position="152"/>
        <end position="179"/>
    </location>
</feature>
<feature type="transmembrane region" description="Helical" evidence="6">
    <location>
        <begin position="191"/>
        <end position="209"/>
    </location>
</feature>
<evidence type="ECO:0000256" key="4">
    <source>
        <dbReference type="ARBA" id="ARBA00023136"/>
    </source>
</evidence>
<dbReference type="PANTHER" id="PTHR33048:SF123">
    <property type="entry name" value="INTEGRAL MEMBRANE PROTEIN"/>
    <property type="match status" value="1"/>
</dbReference>
<evidence type="ECO:0000259" key="7">
    <source>
        <dbReference type="Pfam" id="PF20684"/>
    </source>
</evidence>
<keyword evidence="9" id="KW-1185">Reference proteome</keyword>
<evidence type="ECO:0000313" key="9">
    <source>
        <dbReference type="Proteomes" id="UP000319160"/>
    </source>
</evidence>
<dbReference type="InterPro" id="IPR052337">
    <property type="entry name" value="SAT4-like"/>
</dbReference>
<comment type="subcellular location">
    <subcellularLocation>
        <location evidence="1">Membrane</location>
        <topology evidence="1">Multi-pass membrane protein</topology>
    </subcellularLocation>
</comment>
<feature type="domain" description="Rhodopsin" evidence="7">
    <location>
        <begin position="35"/>
        <end position="252"/>
    </location>
</feature>
<evidence type="ECO:0000313" key="8">
    <source>
        <dbReference type="EMBL" id="TRX89552.1"/>
    </source>
</evidence>
<dbReference type="AlphaFoldDB" id="A0A553HNM5"/>
<keyword evidence="4 6" id="KW-0472">Membrane</keyword>
<evidence type="ECO:0000256" key="6">
    <source>
        <dbReference type="SAM" id="Phobius"/>
    </source>
</evidence>